<gene>
    <name evidence="1" type="ORF">FKV68_03820</name>
</gene>
<organism evidence="1 2">
    <name type="scientific">Sinorhizobium mexicanum</name>
    <dbReference type="NCBI Taxonomy" id="375549"/>
    <lineage>
        <taxon>Bacteria</taxon>
        <taxon>Pseudomonadati</taxon>
        <taxon>Pseudomonadota</taxon>
        <taxon>Alphaproteobacteria</taxon>
        <taxon>Hyphomicrobiales</taxon>
        <taxon>Rhizobiaceae</taxon>
        <taxon>Sinorhizobium/Ensifer group</taxon>
        <taxon>Sinorhizobium</taxon>
    </lineage>
</organism>
<sequence length="294" mass="33188">MRALNAVSWQAAKMKKIVSHPVWQHVSNTGFFYRGDGKARLSLRYRAKHLAMACRQFARQDRGWVMMNALSRIAAMTSGRIASSAPPRDFGWADALAFADTVVSRPKWHAVVTDRMFPSSRDAMAFVPALLTYIEKPMRVAVIGSGRHVAERTAENFRSHAPWHQFIALGGFSGEANALGEVRALRPDILLVAIENSKQEKWVDRNIAPEHGRLVITVSEYLPREFSRTPALLRWLERLYRLMAEVGRRRTYHAFRWRPIERDLANAAGQNHFELSSGRIAAVAVSRANETVAG</sequence>
<dbReference type="GO" id="GO:0016740">
    <property type="term" value="F:transferase activity"/>
    <property type="evidence" value="ECO:0007669"/>
    <property type="project" value="InterPro"/>
</dbReference>
<dbReference type="Pfam" id="PF03808">
    <property type="entry name" value="Glyco_tran_WecG"/>
    <property type="match status" value="1"/>
</dbReference>
<name>A0A859QDS7_9HYPH</name>
<dbReference type="InterPro" id="IPR004629">
    <property type="entry name" value="WecG_TagA_CpsF"/>
</dbReference>
<keyword evidence="2" id="KW-1185">Reference proteome</keyword>
<dbReference type="AlphaFoldDB" id="A0A859QDS7"/>
<protein>
    <submittedName>
        <fullName evidence="1">Uncharacterized protein</fullName>
    </submittedName>
</protein>
<accession>A0A859QDS7</accession>
<evidence type="ECO:0000313" key="2">
    <source>
        <dbReference type="Proteomes" id="UP000510721"/>
    </source>
</evidence>
<dbReference type="KEGG" id="emx:FKV68_03820"/>
<dbReference type="EMBL" id="CP041238">
    <property type="protein sequence ID" value="QLL60634.1"/>
    <property type="molecule type" value="Genomic_DNA"/>
</dbReference>
<proteinExistence type="predicted"/>
<reference evidence="1 2" key="1">
    <citation type="submission" date="2019-06" db="EMBL/GenBank/DDBJ databases">
        <title>Complete genome sequence of Ensifer mexicanus ITTG R7 isolated from nodules of Acacia angustissima (Mill.) Kuntze.</title>
        <authorList>
            <person name="Rincon-Rosales R."/>
            <person name="Rogel M.A."/>
            <person name="Guerrero G."/>
            <person name="Rincon-Molina C.I."/>
            <person name="Lopez-Lopez A."/>
            <person name="Martinez-Romero E."/>
        </authorList>
    </citation>
    <scope>NUCLEOTIDE SEQUENCE [LARGE SCALE GENOMIC DNA]</scope>
    <source>
        <strain evidence="1 2">ITTG R7</strain>
    </source>
</reference>
<dbReference type="Proteomes" id="UP000510721">
    <property type="component" value="Chromosome"/>
</dbReference>
<evidence type="ECO:0000313" key="1">
    <source>
        <dbReference type="EMBL" id="QLL60634.1"/>
    </source>
</evidence>